<feature type="transmembrane region" description="Helical" evidence="5">
    <location>
        <begin position="238"/>
        <end position="257"/>
    </location>
</feature>
<evidence type="ECO:0000256" key="5">
    <source>
        <dbReference type="SAM" id="Phobius"/>
    </source>
</evidence>
<accession>A0ABT2PYG6</accession>
<dbReference type="PANTHER" id="PTHR31102">
    <property type="match status" value="1"/>
</dbReference>
<evidence type="ECO:0000313" key="7">
    <source>
        <dbReference type="EMBL" id="MCU0105526.1"/>
    </source>
</evidence>
<dbReference type="PANTHER" id="PTHR31102:SF1">
    <property type="entry name" value="CATION_H+ EXCHANGER DOMAIN-CONTAINING PROTEIN"/>
    <property type="match status" value="1"/>
</dbReference>
<feature type="transmembrane region" description="Helical" evidence="5">
    <location>
        <begin position="109"/>
        <end position="130"/>
    </location>
</feature>
<evidence type="ECO:0000259" key="6">
    <source>
        <dbReference type="Pfam" id="PF00999"/>
    </source>
</evidence>
<name>A0ABT2PYG6_9MOLU</name>
<evidence type="ECO:0000256" key="3">
    <source>
        <dbReference type="ARBA" id="ARBA00022989"/>
    </source>
</evidence>
<feature type="transmembrane region" description="Helical" evidence="5">
    <location>
        <begin position="269"/>
        <end position="290"/>
    </location>
</feature>
<feature type="transmembrane region" description="Helical" evidence="5">
    <location>
        <begin position="357"/>
        <end position="376"/>
    </location>
</feature>
<feature type="transmembrane region" description="Helical" evidence="5">
    <location>
        <begin position="184"/>
        <end position="208"/>
    </location>
</feature>
<feature type="transmembrane region" description="Helical" evidence="5">
    <location>
        <begin position="26"/>
        <end position="45"/>
    </location>
</feature>
<evidence type="ECO:0000256" key="1">
    <source>
        <dbReference type="ARBA" id="ARBA00004141"/>
    </source>
</evidence>
<keyword evidence="3 5" id="KW-1133">Transmembrane helix</keyword>
<dbReference type="RefSeq" id="WP_262096841.1">
    <property type="nucleotide sequence ID" value="NZ_JAOEGN010000016.1"/>
</dbReference>
<organism evidence="7 8">
    <name type="scientific">Paracholeplasma vituli</name>
    <dbReference type="NCBI Taxonomy" id="69473"/>
    <lineage>
        <taxon>Bacteria</taxon>
        <taxon>Bacillati</taxon>
        <taxon>Mycoplasmatota</taxon>
        <taxon>Mollicutes</taxon>
        <taxon>Acholeplasmatales</taxon>
        <taxon>Acholeplasmataceae</taxon>
        <taxon>Paracholeplasma</taxon>
    </lineage>
</organism>
<keyword evidence="8" id="KW-1185">Reference proteome</keyword>
<feature type="transmembrane region" description="Helical" evidence="5">
    <location>
        <begin position="215"/>
        <end position="232"/>
    </location>
</feature>
<comment type="caution">
    <text evidence="7">The sequence shown here is derived from an EMBL/GenBank/DDBJ whole genome shotgun (WGS) entry which is preliminary data.</text>
</comment>
<dbReference type="InterPro" id="IPR038770">
    <property type="entry name" value="Na+/solute_symporter_sf"/>
</dbReference>
<feature type="transmembrane region" description="Helical" evidence="5">
    <location>
        <begin position="296"/>
        <end position="315"/>
    </location>
</feature>
<keyword evidence="4 5" id="KW-0472">Membrane</keyword>
<comment type="subcellular location">
    <subcellularLocation>
        <location evidence="1">Membrane</location>
        <topology evidence="1">Multi-pass membrane protein</topology>
    </subcellularLocation>
</comment>
<evidence type="ECO:0000313" key="8">
    <source>
        <dbReference type="Proteomes" id="UP001209076"/>
    </source>
</evidence>
<evidence type="ECO:0000256" key="4">
    <source>
        <dbReference type="ARBA" id="ARBA00023136"/>
    </source>
</evidence>
<dbReference type="InterPro" id="IPR006153">
    <property type="entry name" value="Cation/H_exchanger_TM"/>
</dbReference>
<dbReference type="Gene3D" id="1.20.1530.20">
    <property type="match status" value="1"/>
</dbReference>
<feature type="domain" description="Cation/H+ exchanger transmembrane" evidence="6">
    <location>
        <begin position="10"/>
        <end position="370"/>
    </location>
</feature>
<dbReference type="Pfam" id="PF00999">
    <property type="entry name" value="Na_H_Exchanger"/>
    <property type="match status" value="1"/>
</dbReference>
<reference evidence="8" key="1">
    <citation type="submission" date="2023-07" db="EMBL/GenBank/DDBJ databases">
        <title>Novel Mycoplasma species identified in domestic and wild animals.</title>
        <authorList>
            <person name="Volokhov D.V."/>
            <person name="Furtak V.A."/>
            <person name="Zagorodnyaya T.A."/>
        </authorList>
    </citation>
    <scope>NUCLEOTIDE SEQUENCE [LARGE SCALE GENOMIC DNA]</scope>
    <source>
        <strain evidence="8">92-19</strain>
    </source>
</reference>
<gene>
    <name evidence="7" type="ORF">N7603_07625</name>
</gene>
<dbReference type="EMBL" id="JAOEGN010000016">
    <property type="protein sequence ID" value="MCU0105526.1"/>
    <property type="molecule type" value="Genomic_DNA"/>
</dbReference>
<feature type="transmembrane region" description="Helical" evidence="5">
    <location>
        <begin position="84"/>
        <end position="103"/>
    </location>
</feature>
<keyword evidence="2 5" id="KW-0812">Transmembrane</keyword>
<dbReference type="Proteomes" id="UP001209076">
    <property type="component" value="Unassembled WGS sequence"/>
</dbReference>
<dbReference type="InterPro" id="IPR051843">
    <property type="entry name" value="CPA1_transporter"/>
</dbReference>
<sequence length="390" mass="42920">MLLSLGLALLMGLSFAWLCKKMNLPSLVGFILTGILLGPYILDLMDDSLMGISKDLRTISLLIILLRAGLSLDIQKLLKQGKTALFLTFVPATFEILGTLLFTQYVFGWSWMDGFILGTILAAVSPAVIVPRMIQLIESHLGTKRGIPQMIMAGASADDIYVILLFTVGLALKQTNSFDFRVVAWLPIEILLGALYGFLLGKVLVILFQKYHMRDTIKVLIIIGLSLVLYALENYHYSGLIAVVSMALTIHQVYPVLANRLVKKYEKIWVFMEMLLFILIGALLDITIIPKIIVPGLSLIGFVLVFRLLGVYISTSKSNITIKEKHFMALSYIPKATVQASIGAIPLALGLSHGVEILGIAVIAILVTAPFGAFLIDQAKTHLLTYENRS</sequence>
<feature type="transmembrane region" description="Helical" evidence="5">
    <location>
        <begin position="151"/>
        <end position="172"/>
    </location>
</feature>
<feature type="transmembrane region" description="Helical" evidence="5">
    <location>
        <begin position="327"/>
        <end position="351"/>
    </location>
</feature>
<proteinExistence type="predicted"/>
<evidence type="ECO:0000256" key="2">
    <source>
        <dbReference type="ARBA" id="ARBA00022692"/>
    </source>
</evidence>
<protein>
    <submittedName>
        <fullName evidence="7">Cation:proton antiporter</fullName>
    </submittedName>
</protein>